<evidence type="ECO:0000313" key="10">
    <source>
        <dbReference type="Proteomes" id="UP000030752"/>
    </source>
</evidence>
<evidence type="ECO:0000259" key="8">
    <source>
        <dbReference type="PROSITE" id="PS51762"/>
    </source>
</evidence>
<feature type="chain" id="PRO_5004823788" description="endo-1,3(4)-beta-glucanase" evidence="7">
    <location>
        <begin position="21"/>
        <end position="406"/>
    </location>
</feature>
<keyword evidence="10" id="KW-1185">Reference proteome</keyword>
<evidence type="ECO:0000256" key="2">
    <source>
        <dbReference type="ARBA" id="ARBA00006865"/>
    </source>
</evidence>
<dbReference type="GO" id="GO:0052861">
    <property type="term" value="F:endo-1,3(4)-beta-glucanase activity"/>
    <property type="evidence" value="ECO:0007669"/>
    <property type="project" value="UniProtKB-EC"/>
</dbReference>
<keyword evidence="7" id="KW-0732">Signal</keyword>
<dbReference type="PROSITE" id="PS51762">
    <property type="entry name" value="GH16_2"/>
    <property type="match status" value="1"/>
</dbReference>
<evidence type="ECO:0000256" key="1">
    <source>
        <dbReference type="ARBA" id="ARBA00000124"/>
    </source>
</evidence>
<sequence length="406" mass="44143">MQRFILCTMLLASIVLPASARYQLVQDYSGENFFTEFDFFTGPDPTQGHVQYKSMVDANSTGLAGFIDGGNATNAIYMGVDTKEVAPGGRGSVRVTSKQAYQHFLLIADIVHMPGGLCGTWPAFWTVGQDWPNNGEIDILEGVNDQKTNYMTLHTADSIRLNAKHANNFAGSVSTPDCAVDAPGQFENQGCAIEDPSLLTYGTGFNKAGGGVFAVEWTSQQIRMWFFPRGKFPDDIVNSRPSPNPGWGPPRSVFAGDFNMDDHFKTQQVVFDTTFCGAWAGPAFAQSSCASLASTCEDFVSNHPEAFSEAYWAINTLQVFQDDGNQSSSTAGAFNVPPVSAPGSLPEPTRSRQSSQSAESQVAQRNTSHTVEMKAPTNKRNIIHEPGMFRRKHGGGLLPVVWPRDV</sequence>
<evidence type="ECO:0000256" key="5">
    <source>
        <dbReference type="ARBA" id="ARBA00023295"/>
    </source>
</evidence>
<dbReference type="HOGENOM" id="CLU_016972_0_1_1"/>
<reference evidence="9 10" key="1">
    <citation type="submission" date="2013-03" db="EMBL/GenBank/DDBJ databases">
        <title>The Genome Sequence of Phialophora europaea CBS 101466.</title>
        <authorList>
            <consortium name="The Broad Institute Genomics Platform"/>
            <person name="Cuomo C."/>
            <person name="de Hoog S."/>
            <person name="Gorbushina A."/>
            <person name="Walker B."/>
            <person name="Young S.K."/>
            <person name="Zeng Q."/>
            <person name="Gargeya S."/>
            <person name="Fitzgerald M."/>
            <person name="Haas B."/>
            <person name="Abouelleil A."/>
            <person name="Allen A.W."/>
            <person name="Alvarado L."/>
            <person name="Arachchi H.M."/>
            <person name="Berlin A.M."/>
            <person name="Chapman S.B."/>
            <person name="Gainer-Dewar J."/>
            <person name="Goldberg J."/>
            <person name="Griggs A."/>
            <person name="Gujja S."/>
            <person name="Hansen M."/>
            <person name="Howarth C."/>
            <person name="Imamovic A."/>
            <person name="Ireland A."/>
            <person name="Larimer J."/>
            <person name="McCowan C."/>
            <person name="Murphy C."/>
            <person name="Pearson M."/>
            <person name="Poon T.W."/>
            <person name="Priest M."/>
            <person name="Roberts A."/>
            <person name="Saif S."/>
            <person name="Shea T."/>
            <person name="Sisk P."/>
            <person name="Sykes S."/>
            <person name="Wortman J."/>
            <person name="Nusbaum C."/>
            <person name="Birren B."/>
        </authorList>
    </citation>
    <scope>NUCLEOTIDE SEQUENCE [LARGE SCALE GENOMIC DNA]</scope>
    <source>
        <strain evidence="9 10">CBS 101466</strain>
    </source>
</reference>
<evidence type="ECO:0000256" key="4">
    <source>
        <dbReference type="ARBA" id="ARBA00022801"/>
    </source>
</evidence>
<gene>
    <name evidence="9" type="ORF">HMPREF1541_08796</name>
</gene>
<dbReference type="EMBL" id="KB822725">
    <property type="protein sequence ID" value="ETN36518.1"/>
    <property type="molecule type" value="Genomic_DNA"/>
</dbReference>
<dbReference type="AlphaFoldDB" id="W2RLD7"/>
<dbReference type="CDD" id="cd02181">
    <property type="entry name" value="GH16_fungal_Lam16A_glucanase"/>
    <property type="match status" value="1"/>
</dbReference>
<dbReference type="VEuPathDB" id="FungiDB:HMPREF1541_08796"/>
<dbReference type="Gene3D" id="2.60.120.200">
    <property type="match status" value="1"/>
</dbReference>
<dbReference type="Proteomes" id="UP000030752">
    <property type="component" value="Unassembled WGS sequence"/>
</dbReference>
<feature type="compositionally biased region" description="Low complexity" evidence="6">
    <location>
        <begin position="351"/>
        <end position="365"/>
    </location>
</feature>
<organism evidence="9 10">
    <name type="scientific">Cyphellophora europaea (strain CBS 101466)</name>
    <name type="common">Phialophora europaea</name>
    <dbReference type="NCBI Taxonomy" id="1220924"/>
    <lineage>
        <taxon>Eukaryota</taxon>
        <taxon>Fungi</taxon>
        <taxon>Dikarya</taxon>
        <taxon>Ascomycota</taxon>
        <taxon>Pezizomycotina</taxon>
        <taxon>Eurotiomycetes</taxon>
        <taxon>Chaetothyriomycetidae</taxon>
        <taxon>Chaetothyriales</taxon>
        <taxon>Cyphellophoraceae</taxon>
        <taxon>Cyphellophora</taxon>
    </lineage>
</organism>
<comment type="similarity">
    <text evidence="2">Belongs to the glycosyl hydrolase 16 family.</text>
</comment>
<feature type="signal peptide" evidence="7">
    <location>
        <begin position="1"/>
        <end position="20"/>
    </location>
</feature>
<dbReference type="RefSeq" id="XP_008721336.1">
    <property type="nucleotide sequence ID" value="XM_008723114.1"/>
</dbReference>
<dbReference type="EC" id="3.2.1.6" evidence="3"/>
<dbReference type="PANTHER" id="PTHR10963">
    <property type="entry name" value="GLYCOSYL HYDROLASE-RELATED"/>
    <property type="match status" value="1"/>
</dbReference>
<proteinExistence type="inferred from homology"/>
<dbReference type="FunFam" id="2.60.120.200:FF:000114">
    <property type="entry name" value="Probable endo-1,3(4)-beta-glucanase NFIA_089530"/>
    <property type="match status" value="1"/>
</dbReference>
<keyword evidence="4" id="KW-0378">Hydrolase</keyword>
<evidence type="ECO:0000256" key="6">
    <source>
        <dbReference type="SAM" id="MobiDB-lite"/>
    </source>
</evidence>
<dbReference type="Pfam" id="PF26113">
    <property type="entry name" value="GH16_XgeA"/>
    <property type="match status" value="1"/>
</dbReference>
<evidence type="ECO:0000256" key="7">
    <source>
        <dbReference type="SAM" id="SignalP"/>
    </source>
</evidence>
<name>W2RLD7_CYPE1</name>
<feature type="domain" description="GH16" evidence="8">
    <location>
        <begin position="37"/>
        <end position="288"/>
    </location>
</feature>
<dbReference type="InterPro" id="IPR000757">
    <property type="entry name" value="Beta-glucanase-like"/>
</dbReference>
<protein>
    <recommendedName>
        <fullName evidence="3">endo-1,3(4)-beta-glucanase</fullName>
        <ecNumber evidence="3">3.2.1.6</ecNumber>
    </recommendedName>
</protein>
<dbReference type="InParanoid" id="W2RLD7"/>
<dbReference type="GeneID" id="19976135"/>
<feature type="region of interest" description="Disordered" evidence="6">
    <location>
        <begin position="324"/>
        <end position="389"/>
    </location>
</feature>
<evidence type="ECO:0000256" key="3">
    <source>
        <dbReference type="ARBA" id="ARBA00012599"/>
    </source>
</evidence>
<accession>W2RLD7</accession>
<dbReference type="STRING" id="1220924.W2RLD7"/>
<dbReference type="PANTHER" id="PTHR10963:SF24">
    <property type="entry name" value="GLYCOSIDASE C21B10.07-RELATED"/>
    <property type="match status" value="1"/>
</dbReference>
<comment type="catalytic activity">
    <reaction evidence="1">
        <text>Endohydrolysis of (1-&gt;3)- or (1-&gt;4)-linkages in beta-D-glucans when the glucose residue whose reducing group is involved in the linkage to be hydrolyzed is itself substituted at C-3.</text>
        <dbReference type="EC" id="3.2.1.6"/>
    </reaction>
</comment>
<dbReference type="InterPro" id="IPR050546">
    <property type="entry name" value="Glycosyl_Hydrlase_16"/>
</dbReference>
<keyword evidence="5" id="KW-0326">Glycosidase</keyword>
<dbReference type="GO" id="GO:0009251">
    <property type="term" value="P:glucan catabolic process"/>
    <property type="evidence" value="ECO:0007669"/>
    <property type="project" value="TreeGrafter"/>
</dbReference>
<dbReference type="InterPro" id="IPR013320">
    <property type="entry name" value="ConA-like_dom_sf"/>
</dbReference>
<dbReference type="SUPFAM" id="SSF49899">
    <property type="entry name" value="Concanavalin A-like lectins/glucanases"/>
    <property type="match status" value="1"/>
</dbReference>
<dbReference type="OrthoDB" id="192832at2759"/>
<dbReference type="eggNOG" id="ENOG502QUM3">
    <property type="taxonomic scope" value="Eukaryota"/>
</dbReference>
<evidence type="ECO:0000313" key="9">
    <source>
        <dbReference type="EMBL" id="ETN36518.1"/>
    </source>
</evidence>